<name>A0A3B7MGM5_9BACT</name>
<accession>A0A3B7MGM5</accession>
<evidence type="ECO:0000313" key="9">
    <source>
        <dbReference type="EMBL" id="AXY73524.1"/>
    </source>
</evidence>
<dbReference type="InterPro" id="IPR011990">
    <property type="entry name" value="TPR-like_helical_dom_sf"/>
</dbReference>
<dbReference type="EMBL" id="CP032157">
    <property type="protein sequence ID" value="AXY73524.1"/>
    <property type="molecule type" value="Genomic_DNA"/>
</dbReference>
<dbReference type="GO" id="GO:0009279">
    <property type="term" value="C:cell outer membrane"/>
    <property type="evidence" value="ECO:0007669"/>
    <property type="project" value="UniProtKB-SubCell"/>
</dbReference>
<keyword evidence="5" id="KW-0998">Cell outer membrane</keyword>
<evidence type="ECO:0000256" key="5">
    <source>
        <dbReference type="ARBA" id="ARBA00023237"/>
    </source>
</evidence>
<protein>
    <submittedName>
        <fullName evidence="9">RagB/SusD family nutrient uptake outer membrane protein</fullName>
    </submittedName>
</protein>
<dbReference type="SUPFAM" id="SSF48452">
    <property type="entry name" value="TPR-like"/>
    <property type="match status" value="1"/>
</dbReference>
<dbReference type="InterPro" id="IPR012944">
    <property type="entry name" value="SusD_RagB_dom"/>
</dbReference>
<evidence type="ECO:0000256" key="2">
    <source>
        <dbReference type="ARBA" id="ARBA00006275"/>
    </source>
</evidence>
<sequence>MKTRYYIPALVLILSTIACKKNFLDVVPDNVATLDNAFTMRAEAEKYLATCYSYLPNDGDPVTNVAYLGGDEFWLAYPPASLTAVNWDIARGNQNVVRPYGNIWDGDWFSAQNFGYDNMFTAIRTCNTFIENVGDIKKIPDLTQDERTRWLGEVMFLKAYYHFLLLRQYGPIPIMDKSIPINAPLEQTKVRRETVDSVVNYIANLMDAAVTNLPVSLLTPSTELGRITKAIALSMKTKVLVLGASPLFNGNGDYVNFKDKQGRLLVNTTYSAEKWQRAAAAGAAAIKACEEAGIYLYKFINTTGFNLTPGTITQMSIRNAVCEKWNQEWIWANSEASTWQLQYSSMAHIDPANSGNSSIYGTLGPTMQVVRQFYTKNGVPITEDKTLDYTNANQLRTATNAERFDFVEGYQTARINYDREPRYYADLGFDGGRWYMQNSPSRSDENTWSAQLRLGQFGAGVAVTITTYYPKKMVNWKFAYQSNNSSHIEDYPLPTMRLADLYLLYAEALNEANGPSEEVYKYLNLIRDRAGLPTVQQSWTNFANNSGAYLTREGLRTIIRNERNIEMSFEGHRFWDLRRWKLAGELLNGNVTGYDRSGTADRPDLFYTPTTYYNMRFVVPRDYLWPIRESNLPVNENLVQNPGW</sequence>
<evidence type="ECO:0000259" key="8">
    <source>
        <dbReference type="Pfam" id="PF14322"/>
    </source>
</evidence>
<reference evidence="9 10" key="1">
    <citation type="submission" date="2018-09" db="EMBL/GenBank/DDBJ databases">
        <title>Genome sequencing of strain 6GH32-13.</title>
        <authorList>
            <person name="Weon H.-Y."/>
            <person name="Heo J."/>
            <person name="Kwon S.-W."/>
        </authorList>
    </citation>
    <scope>NUCLEOTIDE SEQUENCE [LARGE SCALE GENOMIC DNA]</scope>
    <source>
        <strain evidence="9 10">5GH32-13</strain>
    </source>
</reference>
<evidence type="ECO:0000259" key="7">
    <source>
        <dbReference type="Pfam" id="PF07980"/>
    </source>
</evidence>
<dbReference type="PROSITE" id="PS51257">
    <property type="entry name" value="PROKAR_LIPOPROTEIN"/>
    <property type="match status" value="1"/>
</dbReference>
<dbReference type="Gene3D" id="1.25.40.390">
    <property type="match status" value="1"/>
</dbReference>
<dbReference type="InterPro" id="IPR033985">
    <property type="entry name" value="SusD-like_N"/>
</dbReference>
<gene>
    <name evidence="9" type="ORF">D3H65_05825</name>
</gene>
<evidence type="ECO:0000313" key="10">
    <source>
        <dbReference type="Proteomes" id="UP000263900"/>
    </source>
</evidence>
<feature type="signal peptide" evidence="6">
    <location>
        <begin position="1"/>
        <end position="20"/>
    </location>
</feature>
<feature type="domain" description="SusD-like N-terminal" evidence="8">
    <location>
        <begin position="90"/>
        <end position="235"/>
    </location>
</feature>
<keyword evidence="4" id="KW-0472">Membrane</keyword>
<organism evidence="9 10">
    <name type="scientific">Paraflavitalea soli</name>
    <dbReference type="NCBI Taxonomy" id="2315862"/>
    <lineage>
        <taxon>Bacteria</taxon>
        <taxon>Pseudomonadati</taxon>
        <taxon>Bacteroidota</taxon>
        <taxon>Chitinophagia</taxon>
        <taxon>Chitinophagales</taxon>
        <taxon>Chitinophagaceae</taxon>
        <taxon>Paraflavitalea</taxon>
    </lineage>
</organism>
<evidence type="ECO:0000256" key="1">
    <source>
        <dbReference type="ARBA" id="ARBA00004442"/>
    </source>
</evidence>
<dbReference type="Pfam" id="PF07980">
    <property type="entry name" value="SusD_RagB"/>
    <property type="match status" value="1"/>
</dbReference>
<evidence type="ECO:0000256" key="4">
    <source>
        <dbReference type="ARBA" id="ARBA00023136"/>
    </source>
</evidence>
<keyword evidence="3 6" id="KW-0732">Signal</keyword>
<keyword evidence="10" id="KW-1185">Reference proteome</keyword>
<evidence type="ECO:0000256" key="6">
    <source>
        <dbReference type="SAM" id="SignalP"/>
    </source>
</evidence>
<proteinExistence type="inferred from homology"/>
<dbReference type="Pfam" id="PF14322">
    <property type="entry name" value="SusD-like_3"/>
    <property type="match status" value="1"/>
</dbReference>
<comment type="subcellular location">
    <subcellularLocation>
        <location evidence="1">Cell outer membrane</location>
    </subcellularLocation>
</comment>
<dbReference type="AlphaFoldDB" id="A0A3B7MGM5"/>
<evidence type="ECO:0000256" key="3">
    <source>
        <dbReference type="ARBA" id="ARBA00022729"/>
    </source>
</evidence>
<comment type="similarity">
    <text evidence="2">Belongs to the SusD family.</text>
</comment>
<feature type="domain" description="RagB/SusD" evidence="7">
    <location>
        <begin position="328"/>
        <end position="644"/>
    </location>
</feature>
<dbReference type="Proteomes" id="UP000263900">
    <property type="component" value="Chromosome"/>
</dbReference>
<dbReference type="KEGG" id="pseg:D3H65_05825"/>
<dbReference type="RefSeq" id="WP_119049362.1">
    <property type="nucleotide sequence ID" value="NZ_CP032157.1"/>
</dbReference>
<feature type="chain" id="PRO_5017735747" evidence="6">
    <location>
        <begin position="21"/>
        <end position="644"/>
    </location>
</feature>
<dbReference type="OrthoDB" id="608091at2"/>